<name>A0A8S5NGV9_9CAUD</name>
<reference evidence="1" key="1">
    <citation type="journal article" date="2021" name="Proc. Natl. Acad. Sci. U.S.A.">
        <title>A Catalog of Tens of Thousands of Viruses from Human Metagenomes Reveals Hidden Associations with Chronic Diseases.</title>
        <authorList>
            <person name="Tisza M.J."/>
            <person name="Buck C.B."/>
        </authorList>
    </citation>
    <scope>NUCLEOTIDE SEQUENCE</scope>
    <source>
        <strain evidence="1">CtmTU3</strain>
    </source>
</reference>
<organism evidence="1">
    <name type="scientific">Siphoviridae sp. ctmTU3</name>
    <dbReference type="NCBI Taxonomy" id="2826453"/>
    <lineage>
        <taxon>Viruses</taxon>
        <taxon>Duplodnaviria</taxon>
        <taxon>Heunggongvirae</taxon>
        <taxon>Uroviricota</taxon>
        <taxon>Caudoviricetes</taxon>
    </lineage>
</organism>
<evidence type="ECO:0000313" key="1">
    <source>
        <dbReference type="EMBL" id="DAD93905.1"/>
    </source>
</evidence>
<dbReference type="EMBL" id="BK015169">
    <property type="protein sequence ID" value="DAD93905.1"/>
    <property type="molecule type" value="Genomic_DNA"/>
</dbReference>
<protein>
    <submittedName>
        <fullName evidence="1">Uncharacterized protein</fullName>
    </submittedName>
</protein>
<proteinExistence type="predicted"/>
<sequence>MLIRSQDKEILVNFNVSAGIEIAEGTTKTVVTSYITGCSYLLGEYSTREKAMKVLDMIQDAYADAKLNEILLPDVCKSASESQRGKDNTSIAKTIRKDFMKKMIFQMPEDSEVEV</sequence>
<accession>A0A8S5NGV9</accession>